<evidence type="ECO:0000313" key="3">
    <source>
        <dbReference type="Proteomes" id="UP000001887"/>
    </source>
</evidence>
<dbReference type="AlphaFoldDB" id="D2R8L8"/>
<keyword evidence="1" id="KW-0472">Membrane</keyword>
<name>D2R8L8_PIRSD</name>
<keyword evidence="1" id="KW-0812">Transmembrane</keyword>
<organism evidence="2 3">
    <name type="scientific">Pirellula staleyi (strain ATCC 27377 / DSM 6068 / ICPB 4128)</name>
    <name type="common">Pirella staleyi</name>
    <dbReference type="NCBI Taxonomy" id="530564"/>
    <lineage>
        <taxon>Bacteria</taxon>
        <taxon>Pseudomonadati</taxon>
        <taxon>Planctomycetota</taxon>
        <taxon>Planctomycetia</taxon>
        <taxon>Pirellulales</taxon>
        <taxon>Pirellulaceae</taxon>
        <taxon>Pirellula</taxon>
    </lineage>
</organism>
<dbReference type="EMBL" id="CP001848">
    <property type="protein sequence ID" value="ADB17559.1"/>
    <property type="molecule type" value="Genomic_DNA"/>
</dbReference>
<gene>
    <name evidence="2" type="ordered locus">Psta_2894</name>
</gene>
<sequence>MQFPLIVITIGVAVVGAYRLFTAMGMEIPAGAEAELMESLTKTRQTQMLQGGALMVAGIIATAATLIRMAMKAMQNSRTEHADDAET</sequence>
<accession>D2R8L8</accession>
<proteinExistence type="predicted"/>
<keyword evidence="1" id="KW-1133">Transmembrane helix</keyword>
<evidence type="ECO:0000313" key="2">
    <source>
        <dbReference type="EMBL" id="ADB17559.1"/>
    </source>
</evidence>
<dbReference type="HOGENOM" id="CLU_2480665_0_0_0"/>
<protein>
    <submittedName>
        <fullName evidence="2">Uncharacterized protein</fullName>
    </submittedName>
</protein>
<dbReference type="Proteomes" id="UP000001887">
    <property type="component" value="Chromosome"/>
</dbReference>
<keyword evidence="3" id="KW-1185">Reference proteome</keyword>
<feature type="transmembrane region" description="Helical" evidence="1">
    <location>
        <begin position="50"/>
        <end position="71"/>
    </location>
</feature>
<evidence type="ECO:0000256" key="1">
    <source>
        <dbReference type="SAM" id="Phobius"/>
    </source>
</evidence>
<dbReference type="KEGG" id="psl:Psta_2894"/>
<reference evidence="2 3" key="1">
    <citation type="journal article" date="2009" name="Stand. Genomic Sci.">
        <title>Complete genome sequence of Pirellula staleyi type strain (ATCC 27377).</title>
        <authorList>
            <person name="Clum A."/>
            <person name="Tindall B.J."/>
            <person name="Sikorski J."/>
            <person name="Ivanova N."/>
            <person name="Mavrommatis K."/>
            <person name="Lucas S."/>
            <person name="Glavina del Rio T."/>
            <person name="Nolan M."/>
            <person name="Chen F."/>
            <person name="Tice H."/>
            <person name="Pitluck S."/>
            <person name="Cheng J.F."/>
            <person name="Chertkov O."/>
            <person name="Brettin T."/>
            <person name="Han C."/>
            <person name="Detter J.C."/>
            <person name="Kuske C."/>
            <person name="Bruce D."/>
            <person name="Goodwin L."/>
            <person name="Ovchinikova G."/>
            <person name="Pati A."/>
            <person name="Mikhailova N."/>
            <person name="Chen A."/>
            <person name="Palaniappan K."/>
            <person name="Land M."/>
            <person name="Hauser L."/>
            <person name="Chang Y.J."/>
            <person name="Jeffries C.D."/>
            <person name="Chain P."/>
            <person name="Rohde M."/>
            <person name="Goker M."/>
            <person name="Bristow J."/>
            <person name="Eisen J.A."/>
            <person name="Markowitz V."/>
            <person name="Hugenholtz P."/>
            <person name="Kyrpides N.C."/>
            <person name="Klenk H.P."/>
            <person name="Lapidus A."/>
        </authorList>
    </citation>
    <scope>NUCLEOTIDE SEQUENCE [LARGE SCALE GENOMIC DNA]</scope>
    <source>
        <strain evidence="3">ATCC 27377 / DSM 6068 / ICPB 4128</strain>
    </source>
</reference>